<evidence type="ECO:0000259" key="4">
    <source>
        <dbReference type="SMART" id="SM00359"/>
    </source>
</evidence>
<dbReference type="Gene3D" id="3.10.400.20">
    <property type="match status" value="1"/>
</dbReference>
<evidence type="ECO:0000256" key="1">
    <source>
        <dbReference type="ARBA" id="ARBA00004496"/>
    </source>
</evidence>
<dbReference type="InterPro" id="IPR041366">
    <property type="entry name" value="Pre-PUA"/>
</dbReference>
<dbReference type="CDD" id="cd11609">
    <property type="entry name" value="MCT1_N"/>
    <property type="match status" value="1"/>
</dbReference>
<dbReference type="InterPro" id="IPR016437">
    <property type="entry name" value="MCT-1/Tma20"/>
</dbReference>
<dbReference type="Pfam" id="PF17832">
    <property type="entry name" value="Pre-PUA"/>
    <property type="match status" value="1"/>
</dbReference>
<comment type="function">
    <text evidence="3">Involved in translation.</text>
</comment>
<dbReference type="InterPro" id="IPR004521">
    <property type="entry name" value="Uncharacterised_CHP00451"/>
</dbReference>
<comment type="caution">
    <text evidence="5">The sequence shown here is derived from an EMBL/GenBank/DDBJ whole genome shotgun (WGS) entry which is preliminary data.</text>
</comment>
<dbReference type="InterPro" id="IPR002478">
    <property type="entry name" value="PUA"/>
</dbReference>
<comment type="similarity">
    <text evidence="3">Belongs to the TMA20 family.</text>
</comment>
<accession>A0ABR3RVA3</accession>
<dbReference type="SMART" id="SM00359">
    <property type="entry name" value="PUA"/>
    <property type="match status" value="1"/>
</dbReference>
<dbReference type="NCBIfam" id="TIGR00451">
    <property type="entry name" value="unchar_dom_2"/>
    <property type="match status" value="1"/>
</dbReference>
<evidence type="ECO:0000313" key="6">
    <source>
        <dbReference type="Proteomes" id="UP001521785"/>
    </source>
</evidence>
<gene>
    <name evidence="5" type="primary">TMA20</name>
    <name evidence="5" type="ORF">SLS60_002825</name>
</gene>
<dbReference type="PIRSF" id="PIRSF005067">
    <property type="entry name" value="Tma_RNA-bind_prd"/>
    <property type="match status" value="1"/>
</dbReference>
<dbReference type="InterPro" id="IPR015947">
    <property type="entry name" value="PUA-like_sf"/>
</dbReference>
<reference evidence="5 6" key="1">
    <citation type="submission" date="2024-02" db="EMBL/GenBank/DDBJ databases">
        <title>De novo assembly and annotation of 12 fungi associated with fruit tree decline syndrome in Ontario, Canada.</title>
        <authorList>
            <person name="Sulman M."/>
            <person name="Ellouze W."/>
            <person name="Ilyukhin E."/>
        </authorList>
    </citation>
    <scope>NUCLEOTIDE SEQUENCE [LARGE SCALE GENOMIC DNA]</scope>
    <source>
        <strain evidence="5 6">M42-189</strain>
    </source>
</reference>
<evidence type="ECO:0000256" key="2">
    <source>
        <dbReference type="ARBA" id="ARBA00022490"/>
    </source>
</evidence>
<comment type="subcellular location">
    <subcellularLocation>
        <location evidence="1 3">Cytoplasm</location>
    </subcellularLocation>
</comment>
<dbReference type="PANTHER" id="PTHR22798:SF0">
    <property type="entry name" value="MALIGNANT T-CELL-AMPLIFIED SEQUENCE 1"/>
    <property type="match status" value="1"/>
</dbReference>
<evidence type="ECO:0000313" key="5">
    <source>
        <dbReference type="EMBL" id="KAL1607887.1"/>
    </source>
</evidence>
<dbReference type="Proteomes" id="UP001521785">
    <property type="component" value="Unassembled WGS sequence"/>
</dbReference>
<dbReference type="SUPFAM" id="SSF88697">
    <property type="entry name" value="PUA domain-like"/>
    <property type="match status" value="1"/>
</dbReference>
<organism evidence="5 6">
    <name type="scientific">Paraconiothyrium brasiliense</name>
    <dbReference type="NCBI Taxonomy" id="300254"/>
    <lineage>
        <taxon>Eukaryota</taxon>
        <taxon>Fungi</taxon>
        <taxon>Dikarya</taxon>
        <taxon>Ascomycota</taxon>
        <taxon>Pezizomycotina</taxon>
        <taxon>Dothideomycetes</taxon>
        <taxon>Pleosporomycetidae</taxon>
        <taxon>Pleosporales</taxon>
        <taxon>Massarineae</taxon>
        <taxon>Didymosphaeriaceae</taxon>
        <taxon>Paraconiothyrium</taxon>
    </lineage>
</organism>
<sequence>MFKKDITSGAKSKVKSSVQRTIRQKVLDTYPLLEPYIEDILPKKEQLDLVKLCVSLHAHFSFPGLLHSCDTSFTARALLIKMLRPDRVSLYTLQSTPLFFQHMDDAILPHLTIVHRYPNCFPRLRIDRGAIRFVLSGATLMAPGLTSPGGRLPGDPNDTEGRYGKEELEAGTPVVIEAEGKETACMVGVLKVGTAEMKKTKKGQACEAGHYLGDGLWTLSL</sequence>
<keyword evidence="2 3" id="KW-0963">Cytoplasm</keyword>
<evidence type="ECO:0000256" key="3">
    <source>
        <dbReference type="PIRNR" id="PIRNR005067"/>
    </source>
</evidence>
<name>A0ABR3RVA3_9PLEO</name>
<dbReference type="CDD" id="cd21155">
    <property type="entry name" value="PUA_MCTS-1-like"/>
    <property type="match status" value="1"/>
</dbReference>
<proteinExistence type="inferred from homology"/>
<feature type="domain" description="PUA" evidence="4">
    <location>
        <begin position="122"/>
        <end position="213"/>
    </location>
</feature>
<dbReference type="PROSITE" id="PS50890">
    <property type="entry name" value="PUA"/>
    <property type="match status" value="1"/>
</dbReference>
<dbReference type="PANTHER" id="PTHR22798">
    <property type="entry name" value="MCT-1 PROTEIN"/>
    <property type="match status" value="1"/>
</dbReference>
<dbReference type="Pfam" id="PF01472">
    <property type="entry name" value="PUA"/>
    <property type="match status" value="1"/>
</dbReference>
<dbReference type="EMBL" id="JAKJXO020000003">
    <property type="protein sequence ID" value="KAL1607887.1"/>
    <property type="molecule type" value="Genomic_DNA"/>
</dbReference>
<keyword evidence="6" id="KW-1185">Reference proteome</keyword>
<protein>
    <recommendedName>
        <fullName evidence="3">Translation machinery-associated protein 20</fullName>
    </recommendedName>
</protein>